<dbReference type="InterPro" id="IPR019734">
    <property type="entry name" value="TPR_rpt"/>
</dbReference>
<evidence type="ECO:0000256" key="1">
    <source>
        <dbReference type="PROSITE-ProRule" id="PRU00339"/>
    </source>
</evidence>
<dbReference type="SMART" id="SM00271">
    <property type="entry name" value="DnaJ"/>
    <property type="match status" value="1"/>
</dbReference>
<dbReference type="PANTHER" id="PTHR44240:SF10">
    <property type="entry name" value="J DOMAIN-CONTAINING PROTEIN"/>
    <property type="match status" value="1"/>
</dbReference>
<dbReference type="Proteomes" id="UP000027284">
    <property type="component" value="Unassembled WGS sequence"/>
</dbReference>
<dbReference type="InterPro" id="IPR052276">
    <property type="entry name" value="Diphthamide-biosynth_chaperone"/>
</dbReference>
<evidence type="ECO:0000259" key="2">
    <source>
        <dbReference type="PROSITE" id="PS50076"/>
    </source>
</evidence>
<accession>A0A062XZZ4</accession>
<dbReference type="AlphaFoldDB" id="A0A062XZZ4"/>
<comment type="caution">
    <text evidence="3">The sequence shown here is derived from an EMBL/GenBank/DDBJ whole genome shotgun (WGS) entry which is preliminary data.</text>
</comment>
<organism evidence="3 4">
    <name type="scientific">Thermoanaerobaculum aquaticum</name>
    <dbReference type="NCBI Taxonomy" id="1312852"/>
    <lineage>
        <taxon>Bacteria</taxon>
        <taxon>Pseudomonadati</taxon>
        <taxon>Acidobacteriota</taxon>
        <taxon>Thermoanaerobaculia</taxon>
        <taxon>Thermoanaerobaculales</taxon>
        <taxon>Thermoanaerobaculaceae</taxon>
        <taxon>Thermoanaerobaculum</taxon>
    </lineage>
</organism>
<dbReference type="CDD" id="cd06257">
    <property type="entry name" value="DnaJ"/>
    <property type="match status" value="1"/>
</dbReference>
<evidence type="ECO:0000313" key="4">
    <source>
        <dbReference type="Proteomes" id="UP000027284"/>
    </source>
</evidence>
<protein>
    <recommendedName>
        <fullName evidence="2">J domain-containing protein</fullName>
    </recommendedName>
</protein>
<dbReference type="SUPFAM" id="SSF160246">
    <property type="entry name" value="EspE N-terminal domain-like"/>
    <property type="match status" value="1"/>
</dbReference>
<dbReference type="Gene3D" id="1.25.40.10">
    <property type="entry name" value="Tetratricopeptide repeat domain"/>
    <property type="match status" value="1"/>
</dbReference>
<dbReference type="SMART" id="SM00028">
    <property type="entry name" value="TPR"/>
    <property type="match status" value="2"/>
</dbReference>
<dbReference type="InterPro" id="IPR011990">
    <property type="entry name" value="TPR-like_helical_dom_sf"/>
</dbReference>
<dbReference type="PROSITE" id="PS50076">
    <property type="entry name" value="DNAJ_2"/>
    <property type="match status" value="1"/>
</dbReference>
<gene>
    <name evidence="3" type="ORF">EG19_03030</name>
</gene>
<dbReference type="Pfam" id="PF00226">
    <property type="entry name" value="DnaJ"/>
    <property type="match status" value="1"/>
</dbReference>
<reference evidence="3 4" key="1">
    <citation type="submission" date="2014-04" db="EMBL/GenBank/DDBJ databases">
        <title>The Genome Sequence of Thermoanaerobaculum aquaticum MP-01, The First Cultivated Group 23 Acidobacterium.</title>
        <authorList>
            <person name="Stamps B.W."/>
            <person name="Losey N.A."/>
            <person name="Lawson P.A."/>
            <person name="Stevenson B.S."/>
        </authorList>
    </citation>
    <scope>NUCLEOTIDE SEQUENCE [LARGE SCALE GENOMIC DNA]</scope>
    <source>
        <strain evidence="3 4">MP-01</strain>
    </source>
</reference>
<sequence>MERLGVSTGQLGAGEVAGLLRRLYQGLASGRLELRNQQGVRCFWLEAGQVRAVESEVEEEKLGQWLVDRGLLEREQLALTLLRQENGELFGDLLLRQGVVEAEQLHEELVERAALILSRLLPAPVSFEFKPGEKGDPRTCVLDVTMGDLLLRAIRRLPDGEILQKLINPKAFVCAQSDVLLREQKVHLSASEAFLLSRVNGRTTTDQLRRLVPFSEEDFVKALAGLITAGLVELADAPPQAPVRLTLTQEEPEVRVDETVAFEPHQAAEHQRVLKLASEIERQHYYRRLGLSPGATQDQIHERYRELARMFHPDRASEPHLRTLRSELARIFNAVKDAYDTLSEPERRARYDQFLRQAEAGHEDFQEEERRRKAQLELARASKKQADLLLKAGDYGGALPLLEQAARFAPEADTLLLLARVELRNPMWGQRALSHLRMAVSLDPQLTPAWLELARFWFKRRQVQRALACVEKVLEYDPKNAEALELRRQMK</sequence>
<keyword evidence="1" id="KW-0802">TPR repeat</keyword>
<dbReference type="PRINTS" id="PR00625">
    <property type="entry name" value="JDOMAIN"/>
</dbReference>
<keyword evidence="4" id="KW-1185">Reference proteome</keyword>
<dbReference type="InterPro" id="IPR036869">
    <property type="entry name" value="J_dom_sf"/>
</dbReference>
<dbReference type="Pfam" id="PF14559">
    <property type="entry name" value="TPR_19"/>
    <property type="match status" value="1"/>
</dbReference>
<evidence type="ECO:0000313" key="3">
    <source>
        <dbReference type="EMBL" id="KDA53701.1"/>
    </source>
</evidence>
<name>A0A062XZZ4_9BACT</name>
<dbReference type="OrthoDB" id="5450625at2"/>
<dbReference type="PROSITE" id="PS50005">
    <property type="entry name" value="TPR"/>
    <property type="match status" value="1"/>
</dbReference>
<feature type="domain" description="J" evidence="2">
    <location>
        <begin position="284"/>
        <end position="355"/>
    </location>
</feature>
<dbReference type="InterPro" id="IPR037257">
    <property type="entry name" value="T2SS_E_N_sf"/>
</dbReference>
<dbReference type="EMBL" id="JMFG01000018">
    <property type="protein sequence ID" value="KDA53701.1"/>
    <property type="molecule type" value="Genomic_DNA"/>
</dbReference>
<dbReference type="STRING" id="1312852.EG19_03030"/>
<dbReference type="InterPro" id="IPR001623">
    <property type="entry name" value="DnaJ_domain"/>
</dbReference>
<dbReference type="RefSeq" id="WP_038049122.1">
    <property type="nucleotide sequence ID" value="NZ_JMFG01000018.1"/>
</dbReference>
<dbReference type="SUPFAM" id="SSF48452">
    <property type="entry name" value="TPR-like"/>
    <property type="match status" value="1"/>
</dbReference>
<feature type="repeat" description="TPR" evidence="1">
    <location>
        <begin position="447"/>
        <end position="480"/>
    </location>
</feature>
<dbReference type="PANTHER" id="PTHR44240">
    <property type="entry name" value="DNAJ DOMAIN (PROKARYOTIC HEAT SHOCK PROTEIN)-RELATED"/>
    <property type="match status" value="1"/>
</dbReference>
<dbReference type="SUPFAM" id="SSF46565">
    <property type="entry name" value="Chaperone J-domain"/>
    <property type="match status" value="1"/>
</dbReference>
<dbReference type="Pfam" id="PF14332">
    <property type="entry name" value="DUF4388"/>
    <property type="match status" value="1"/>
</dbReference>
<dbReference type="InterPro" id="IPR025497">
    <property type="entry name" value="PatA-like_N"/>
</dbReference>
<proteinExistence type="predicted"/>
<dbReference type="Gene3D" id="1.10.287.110">
    <property type="entry name" value="DnaJ domain"/>
    <property type="match status" value="1"/>
</dbReference>